<feature type="site" description="Interaction with DNA" evidence="10">
    <location>
        <position position="146"/>
    </location>
</feature>
<evidence type="ECO:0000256" key="1">
    <source>
        <dbReference type="ARBA" id="ARBA00000213"/>
    </source>
</evidence>
<evidence type="ECO:0000313" key="13">
    <source>
        <dbReference type="EMBL" id="HIU00258.1"/>
    </source>
</evidence>
<dbReference type="GO" id="GO:0008270">
    <property type="term" value="F:zinc ion binding"/>
    <property type="evidence" value="ECO:0007669"/>
    <property type="project" value="UniProtKB-KW"/>
</dbReference>
<evidence type="ECO:0000256" key="5">
    <source>
        <dbReference type="ARBA" id="ARBA00022833"/>
    </source>
</evidence>
<keyword evidence="6" id="KW-0460">Magnesium</keyword>
<evidence type="ECO:0000313" key="14">
    <source>
        <dbReference type="Proteomes" id="UP000824159"/>
    </source>
</evidence>
<accession>A0A9D1HG27</accession>
<dbReference type="CDD" id="cd00186">
    <property type="entry name" value="TOP1Ac"/>
    <property type="match status" value="1"/>
</dbReference>
<evidence type="ECO:0000256" key="2">
    <source>
        <dbReference type="ARBA" id="ARBA00009446"/>
    </source>
</evidence>
<dbReference type="EMBL" id="DVLX01000099">
    <property type="protein sequence ID" value="HIU00258.1"/>
    <property type="molecule type" value="Genomic_DNA"/>
</dbReference>
<evidence type="ECO:0000256" key="3">
    <source>
        <dbReference type="ARBA" id="ARBA00022723"/>
    </source>
</evidence>
<comment type="subunit">
    <text evidence="10">Monomer.</text>
</comment>
<dbReference type="PANTHER" id="PTHR42785:SF1">
    <property type="entry name" value="DNA TOPOISOMERASE"/>
    <property type="match status" value="1"/>
</dbReference>
<dbReference type="Gene3D" id="3.40.50.140">
    <property type="match status" value="1"/>
</dbReference>
<dbReference type="SMART" id="SM00436">
    <property type="entry name" value="TOP1Bc"/>
    <property type="match status" value="1"/>
</dbReference>
<dbReference type="Pfam" id="PF01751">
    <property type="entry name" value="Toprim"/>
    <property type="match status" value="1"/>
</dbReference>
<organism evidence="13 14">
    <name type="scientific">Candidatus Allocopromorpha excrementavium</name>
    <dbReference type="NCBI Taxonomy" id="2840741"/>
    <lineage>
        <taxon>Bacteria</taxon>
        <taxon>Bacillati</taxon>
        <taxon>Bacillota</taxon>
        <taxon>Clostridia</taxon>
        <taxon>Eubacteriales</taxon>
        <taxon>Eubacteriaceae</taxon>
        <taxon>Eubacteriaceae incertae sedis</taxon>
        <taxon>Candidatus Allocopromorpha</taxon>
    </lineage>
</organism>
<keyword evidence="4" id="KW-0863">Zinc-finger</keyword>
<keyword evidence="5" id="KW-0862">Zinc</keyword>
<evidence type="ECO:0000256" key="7">
    <source>
        <dbReference type="ARBA" id="ARBA00023029"/>
    </source>
</evidence>
<comment type="caution">
    <text evidence="13">The sequence shown here is derived from an EMBL/GenBank/DDBJ whole genome shotgun (WGS) entry which is preliminary data.</text>
</comment>
<dbReference type="PROSITE" id="PS00396">
    <property type="entry name" value="TOPO_IA_1"/>
    <property type="match status" value="1"/>
</dbReference>
<dbReference type="InterPro" id="IPR023406">
    <property type="entry name" value="Topo_IA_AS"/>
</dbReference>
<feature type="domain" description="Toprim" evidence="11">
    <location>
        <begin position="6"/>
        <end position="116"/>
    </location>
</feature>
<gene>
    <name evidence="10 13" type="primary">topA</name>
    <name evidence="13" type="ORF">IAD12_08480</name>
</gene>
<dbReference type="InterPro" id="IPR013825">
    <property type="entry name" value="Topo_IA_cen_sub2"/>
</dbReference>
<dbReference type="InterPro" id="IPR000380">
    <property type="entry name" value="Topo_IA"/>
</dbReference>
<dbReference type="Pfam" id="PF01396">
    <property type="entry name" value="Zn_ribbon_Top1"/>
    <property type="match status" value="3"/>
</dbReference>
<dbReference type="InterPro" id="IPR034149">
    <property type="entry name" value="TOPRIM_TopoI"/>
</dbReference>
<evidence type="ECO:0000256" key="9">
    <source>
        <dbReference type="ARBA" id="ARBA00023235"/>
    </source>
</evidence>
<protein>
    <recommendedName>
        <fullName evidence="10">DNA topoisomerase 1</fullName>
        <ecNumber evidence="10">5.6.2.1</ecNumber>
    </recommendedName>
    <alternativeName>
        <fullName evidence="10">DNA topoisomerase I</fullName>
    </alternativeName>
</protein>
<feature type="site" description="Interaction with DNA" evidence="10">
    <location>
        <position position="488"/>
    </location>
</feature>
<dbReference type="HAMAP" id="MF_00952">
    <property type="entry name" value="Topoisom_1_prok"/>
    <property type="match status" value="1"/>
</dbReference>
<dbReference type="InterPro" id="IPR028612">
    <property type="entry name" value="Topoisom_1_IA"/>
</dbReference>
<evidence type="ECO:0000259" key="11">
    <source>
        <dbReference type="PROSITE" id="PS50880"/>
    </source>
</evidence>
<dbReference type="AlphaFoldDB" id="A0A9D1HG27"/>
<dbReference type="PROSITE" id="PS50880">
    <property type="entry name" value="TOPRIM"/>
    <property type="match status" value="1"/>
</dbReference>
<dbReference type="GO" id="GO:0006265">
    <property type="term" value="P:DNA topological change"/>
    <property type="evidence" value="ECO:0007669"/>
    <property type="project" value="UniProtKB-UniRule"/>
</dbReference>
<dbReference type="PANTHER" id="PTHR42785">
    <property type="entry name" value="DNA TOPOISOMERASE, TYPE IA, CORE"/>
    <property type="match status" value="1"/>
</dbReference>
<dbReference type="PROSITE" id="PS52039">
    <property type="entry name" value="TOPO_IA_2"/>
    <property type="match status" value="1"/>
</dbReference>
<dbReference type="Pfam" id="PF01131">
    <property type="entry name" value="Topoisom_bac"/>
    <property type="match status" value="1"/>
</dbReference>
<dbReference type="InterPro" id="IPR013824">
    <property type="entry name" value="Topo_IA_cen_sub1"/>
</dbReference>
<dbReference type="PRINTS" id="PR00417">
    <property type="entry name" value="PRTPISMRASEI"/>
</dbReference>
<reference evidence="13" key="1">
    <citation type="submission" date="2020-10" db="EMBL/GenBank/DDBJ databases">
        <authorList>
            <person name="Gilroy R."/>
        </authorList>
    </citation>
    <scope>NUCLEOTIDE SEQUENCE</scope>
    <source>
        <strain evidence="13">CHK176-22527</strain>
    </source>
</reference>
<evidence type="ECO:0000256" key="8">
    <source>
        <dbReference type="ARBA" id="ARBA00023125"/>
    </source>
</evidence>
<dbReference type="GO" id="GO:0003917">
    <property type="term" value="F:DNA topoisomerase type I (single strand cut, ATP-independent) activity"/>
    <property type="evidence" value="ECO:0007669"/>
    <property type="project" value="UniProtKB-UniRule"/>
</dbReference>
<keyword evidence="7 10" id="KW-0799">Topoisomerase</keyword>
<dbReference type="Gene3D" id="1.10.460.10">
    <property type="entry name" value="Topoisomerase I, domain 2"/>
    <property type="match status" value="1"/>
</dbReference>
<evidence type="ECO:0000256" key="4">
    <source>
        <dbReference type="ARBA" id="ARBA00022771"/>
    </source>
</evidence>
<feature type="region of interest" description="Interaction with DNA" evidence="10">
    <location>
        <begin position="166"/>
        <end position="171"/>
    </location>
</feature>
<sequence>MASAKKNLVIVESPSKAKTIGKFLGGRYKVIASVGHVRDLPKSKLGIDIENDFDPQYISIRGKGEIIKELKKEAKSASKVYLATDPDREGEAISWHLAFLLGIDHNTPCRIVFNEITEKAIKDAIKNPRPIDESLVDAQQARRVLDRLVGYQISPLLWRKVRRGLSAGRVQSAALKIICDRENEIKNFKPKEFWTIEAEFEKDRKFTAKLVEYKDKKLEIENKEQTDSILKELKQGEYTVGNIEEKDRSRKAAAPFTTSSLQQDAANKLNFSTRKTMMVAQQLYEGIEIKGQGIIGLVSYIRTDSVRISEEAKQASKEYIINSMGSEYYSNNIYTNKKKDVQDAHEAIRPSHIDLEPDAIKDSVTKDQYNLYKLIWTRFVASQMSPAKFKAVNAAVMNGDYKFKATGSKLIFDGFLKVYSQSKDGEENKLLPHLEKGEKLQPSDIKGEQNFTQPPARFTEASLVKDLEDKDIGRPSTYAPIVATLMDRNYITKEKKSLIPTELGFIVTDVMQQYFKEIVDTGFTAQMEEELDDIEVKKIPWKSVIKDFYGTFEKELEIAEKEIKKVEFEVELTGEVCEKCGRPMAIKHGRFGAFAACTGYPECKNTKPLVETIDVKCPKCGRDIVARRSKKGRVFYGCSGYPDCTQSYWNKPVNKKCPKCGALLVEKKTKNGKYACSNSECDYKE</sequence>
<dbReference type="Proteomes" id="UP000824159">
    <property type="component" value="Unassembled WGS sequence"/>
</dbReference>
<dbReference type="SUPFAM" id="SSF56712">
    <property type="entry name" value="Prokaryotic type I DNA topoisomerase"/>
    <property type="match status" value="1"/>
</dbReference>
<keyword evidence="3" id="KW-0479">Metal-binding</keyword>
<keyword evidence="9 10" id="KW-0413">Isomerase</keyword>
<feature type="domain" description="Topo IA-type catalytic" evidence="12">
    <location>
        <begin position="132"/>
        <end position="556"/>
    </location>
</feature>
<comment type="catalytic activity">
    <reaction evidence="1 10">
        <text>ATP-independent breakage of single-stranded DNA, followed by passage and rejoining.</text>
        <dbReference type="EC" id="5.6.2.1"/>
    </reaction>
</comment>
<dbReference type="InterPro" id="IPR023405">
    <property type="entry name" value="Topo_IA_core_domain"/>
</dbReference>
<evidence type="ECO:0000259" key="12">
    <source>
        <dbReference type="PROSITE" id="PS52039"/>
    </source>
</evidence>
<feature type="site" description="Interaction with DNA" evidence="10">
    <location>
        <position position="143"/>
    </location>
</feature>
<feature type="site" description="Interaction with DNA" evidence="10">
    <location>
        <position position="142"/>
    </location>
</feature>
<feature type="active site" description="O-(5'-phospho-DNA)-tyrosine intermediate" evidence="10">
    <location>
        <position position="300"/>
    </location>
</feature>
<dbReference type="SUPFAM" id="SSF57783">
    <property type="entry name" value="Zinc beta-ribbon"/>
    <property type="match status" value="2"/>
</dbReference>
<name>A0A9D1HG27_9FIRM</name>
<dbReference type="SMART" id="SM00493">
    <property type="entry name" value="TOPRIM"/>
    <property type="match status" value="1"/>
</dbReference>
<comment type="similarity">
    <text evidence="2 10">Belongs to the type IA topoisomerase family.</text>
</comment>
<keyword evidence="8 10" id="KW-0238">DNA-binding</keyword>
<dbReference type="InterPro" id="IPR003602">
    <property type="entry name" value="Topo_IA_DNA-bd_dom"/>
</dbReference>
<feature type="site" description="Interaction with DNA" evidence="10">
    <location>
        <position position="151"/>
    </location>
</feature>
<dbReference type="GO" id="GO:0005694">
    <property type="term" value="C:chromosome"/>
    <property type="evidence" value="ECO:0007669"/>
    <property type="project" value="InterPro"/>
</dbReference>
<dbReference type="InterPro" id="IPR013498">
    <property type="entry name" value="Topo_IA_Znf"/>
</dbReference>
<feature type="site" description="Interaction with DNA" evidence="10">
    <location>
        <position position="36"/>
    </location>
</feature>
<dbReference type="GO" id="GO:0003677">
    <property type="term" value="F:DNA binding"/>
    <property type="evidence" value="ECO:0007669"/>
    <property type="project" value="UniProtKB-KW"/>
</dbReference>
<comment type="function">
    <text evidence="10">Releases the supercoiling and torsional tension of DNA, which is introduced during the DNA replication and transcription, by transiently cleaving and rejoining one strand of the DNA duplex. Introduces a single-strand break via transesterification at a target site in duplex DNA. The scissile phosphodiester is attacked by the catalytic tyrosine of the enzyme, resulting in the formation of a DNA-(5'-phosphotyrosyl)-enzyme intermediate and the expulsion of a 3'-OH DNA strand. The free DNA strand then undergoes passage around the unbroken strand, thus removing DNA supercoils. Finally, in the religation step, the DNA 3'-OH attacks the covalent intermediate to expel the active-site tyrosine and restore the DNA phosphodiester backbone.</text>
</comment>
<feature type="site" description="Interaction with DNA" evidence="10">
    <location>
        <position position="302"/>
    </location>
</feature>
<dbReference type="InterPro" id="IPR013826">
    <property type="entry name" value="Topo_IA_cen_sub3"/>
</dbReference>
<feature type="site" description="Interaction with DNA" evidence="10">
    <location>
        <position position="158"/>
    </location>
</feature>
<dbReference type="InterPro" id="IPR013497">
    <property type="entry name" value="Topo_IA_cen"/>
</dbReference>
<dbReference type="Gene3D" id="2.70.20.10">
    <property type="entry name" value="Topoisomerase I, domain 3"/>
    <property type="match status" value="1"/>
</dbReference>
<dbReference type="InterPro" id="IPR003601">
    <property type="entry name" value="Topo_IA_2"/>
</dbReference>
<dbReference type="NCBIfam" id="TIGR01051">
    <property type="entry name" value="topA_bact"/>
    <property type="match status" value="1"/>
</dbReference>
<reference evidence="13" key="2">
    <citation type="journal article" date="2021" name="PeerJ">
        <title>Extensive microbial diversity within the chicken gut microbiome revealed by metagenomics and culture.</title>
        <authorList>
            <person name="Gilroy R."/>
            <person name="Ravi A."/>
            <person name="Getino M."/>
            <person name="Pursley I."/>
            <person name="Horton D.L."/>
            <person name="Alikhan N.F."/>
            <person name="Baker D."/>
            <person name="Gharbi K."/>
            <person name="Hall N."/>
            <person name="Watson M."/>
            <person name="Adriaenssens E.M."/>
            <person name="Foster-Nyarko E."/>
            <person name="Jarju S."/>
            <person name="Secka A."/>
            <person name="Antonio M."/>
            <person name="Oren A."/>
            <person name="Chaudhuri R.R."/>
            <person name="La Ragione R."/>
            <person name="Hildebrand F."/>
            <person name="Pallen M.J."/>
        </authorList>
    </citation>
    <scope>NUCLEOTIDE SEQUENCE</scope>
    <source>
        <strain evidence="13">CHK176-22527</strain>
    </source>
</reference>
<evidence type="ECO:0000256" key="10">
    <source>
        <dbReference type="HAMAP-Rule" id="MF_00952"/>
    </source>
</evidence>
<dbReference type="CDD" id="cd03363">
    <property type="entry name" value="TOPRIM_TopoIA_TopoI"/>
    <property type="match status" value="1"/>
</dbReference>
<evidence type="ECO:0000256" key="6">
    <source>
        <dbReference type="ARBA" id="ARBA00022842"/>
    </source>
</evidence>
<dbReference type="InterPro" id="IPR006171">
    <property type="entry name" value="TOPRIM_dom"/>
</dbReference>
<dbReference type="Gene3D" id="3.30.65.10">
    <property type="entry name" value="Bacterial Topoisomerase I, domain 1"/>
    <property type="match status" value="2"/>
</dbReference>
<dbReference type="InterPro" id="IPR005733">
    <property type="entry name" value="TopoI_bac-type"/>
</dbReference>
<proteinExistence type="inferred from homology"/>
<dbReference type="EC" id="5.6.2.1" evidence="10"/>
<dbReference type="Gene3D" id="1.10.290.10">
    <property type="entry name" value="Topoisomerase I, domain 4"/>
    <property type="match status" value="1"/>
</dbReference>
<dbReference type="SMART" id="SM00437">
    <property type="entry name" value="TOP1Ac"/>
    <property type="match status" value="1"/>
</dbReference>